<dbReference type="Proteomes" id="UP001302126">
    <property type="component" value="Unassembled WGS sequence"/>
</dbReference>
<comment type="caution">
    <text evidence="2">The sequence shown here is derived from an EMBL/GenBank/DDBJ whole genome shotgun (WGS) entry which is preliminary data.</text>
</comment>
<feature type="transmembrane region" description="Helical" evidence="1">
    <location>
        <begin position="231"/>
        <end position="250"/>
    </location>
</feature>
<feature type="transmembrane region" description="Helical" evidence="1">
    <location>
        <begin position="184"/>
        <end position="211"/>
    </location>
</feature>
<protein>
    <submittedName>
        <fullName evidence="2">Uncharacterized protein</fullName>
    </submittedName>
</protein>
<proteinExistence type="predicted"/>
<evidence type="ECO:0000256" key="1">
    <source>
        <dbReference type="SAM" id="Phobius"/>
    </source>
</evidence>
<keyword evidence="1" id="KW-1133">Transmembrane helix</keyword>
<reference evidence="2" key="1">
    <citation type="journal article" date="2023" name="Mol. Phylogenet. Evol.">
        <title>Genome-scale phylogeny and comparative genomics of the fungal order Sordariales.</title>
        <authorList>
            <person name="Hensen N."/>
            <person name="Bonometti L."/>
            <person name="Westerberg I."/>
            <person name="Brannstrom I.O."/>
            <person name="Guillou S."/>
            <person name="Cros-Aarteil S."/>
            <person name="Calhoun S."/>
            <person name="Haridas S."/>
            <person name="Kuo A."/>
            <person name="Mondo S."/>
            <person name="Pangilinan J."/>
            <person name="Riley R."/>
            <person name="LaButti K."/>
            <person name="Andreopoulos B."/>
            <person name="Lipzen A."/>
            <person name="Chen C."/>
            <person name="Yan M."/>
            <person name="Daum C."/>
            <person name="Ng V."/>
            <person name="Clum A."/>
            <person name="Steindorff A."/>
            <person name="Ohm R.A."/>
            <person name="Martin F."/>
            <person name="Silar P."/>
            <person name="Natvig D.O."/>
            <person name="Lalanne C."/>
            <person name="Gautier V."/>
            <person name="Ament-Velasquez S.L."/>
            <person name="Kruys A."/>
            <person name="Hutchinson M.I."/>
            <person name="Powell A.J."/>
            <person name="Barry K."/>
            <person name="Miller A.N."/>
            <person name="Grigoriev I.V."/>
            <person name="Debuchy R."/>
            <person name="Gladieux P."/>
            <person name="Hiltunen Thoren M."/>
            <person name="Johannesson H."/>
        </authorList>
    </citation>
    <scope>NUCLEOTIDE SEQUENCE</scope>
    <source>
        <strain evidence="2">PSN309</strain>
    </source>
</reference>
<dbReference type="AlphaFoldDB" id="A0AAN6WNT6"/>
<feature type="transmembrane region" description="Helical" evidence="1">
    <location>
        <begin position="80"/>
        <end position="97"/>
    </location>
</feature>
<reference evidence="2" key="2">
    <citation type="submission" date="2023-05" db="EMBL/GenBank/DDBJ databases">
        <authorList>
            <consortium name="Lawrence Berkeley National Laboratory"/>
            <person name="Steindorff A."/>
            <person name="Hensen N."/>
            <person name="Bonometti L."/>
            <person name="Westerberg I."/>
            <person name="Brannstrom I.O."/>
            <person name="Guillou S."/>
            <person name="Cros-Aarteil S."/>
            <person name="Calhoun S."/>
            <person name="Haridas S."/>
            <person name="Kuo A."/>
            <person name="Mondo S."/>
            <person name="Pangilinan J."/>
            <person name="Riley R."/>
            <person name="Labutti K."/>
            <person name="Andreopoulos B."/>
            <person name="Lipzen A."/>
            <person name="Chen C."/>
            <person name="Yanf M."/>
            <person name="Daum C."/>
            <person name="Ng V."/>
            <person name="Clum A."/>
            <person name="Ohm R."/>
            <person name="Martin F."/>
            <person name="Silar P."/>
            <person name="Natvig D."/>
            <person name="Lalanne C."/>
            <person name="Gautier V."/>
            <person name="Ament-Velasquez S.L."/>
            <person name="Kruys A."/>
            <person name="Hutchinson M.I."/>
            <person name="Powell A.J."/>
            <person name="Barry K."/>
            <person name="Miller A.N."/>
            <person name="Grigoriev I.V."/>
            <person name="Debuchy R."/>
            <person name="Gladieux P."/>
            <person name="Thoren M.H."/>
            <person name="Johannesson H."/>
        </authorList>
    </citation>
    <scope>NUCLEOTIDE SEQUENCE</scope>
    <source>
        <strain evidence="2">PSN309</strain>
    </source>
</reference>
<keyword evidence="1" id="KW-0472">Membrane</keyword>
<keyword evidence="3" id="KW-1185">Reference proteome</keyword>
<dbReference type="EMBL" id="MU864449">
    <property type="protein sequence ID" value="KAK4185449.1"/>
    <property type="molecule type" value="Genomic_DNA"/>
</dbReference>
<name>A0AAN6WNT6_9PEZI</name>
<organism evidence="2 3">
    <name type="scientific">Podospora australis</name>
    <dbReference type="NCBI Taxonomy" id="1536484"/>
    <lineage>
        <taxon>Eukaryota</taxon>
        <taxon>Fungi</taxon>
        <taxon>Dikarya</taxon>
        <taxon>Ascomycota</taxon>
        <taxon>Pezizomycotina</taxon>
        <taxon>Sordariomycetes</taxon>
        <taxon>Sordariomycetidae</taxon>
        <taxon>Sordariales</taxon>
        <taxon>Podosporaceae</taxon>
        <taxon>Podospora</taxon>
    </lineage>
</organism>
<accession>A0AAN6WNT6</accession>
<evidence type="ECO:0000313" key="3">
    <source>
        <dbReference type="Proteomes" id="UP001302126"/>
    </source>
</evidence>
<keyword evidence="1" id="KW-0812">Transmembrane</keyword>
<feature type="transmembrane region" description="Helical" evidence="1">
    <location>
        <begin position="54"/>
        <end position="73"/>
    </location>
</feature>
<feature type="transmembrane region" description="Helical" evidence="1">
    <location>
        <begin position="21"/>
        <end position="42"/>
    </location>
</feature>
<sequence>MRLSTFNTTLISSTVELQEAQCFFTISIQIATLTTGTSLFAFSSLSEIITNGELVRALAINSILPILVLQSILHRTRVRWWYTLYLTLATCLLAHLIQQKTMSPSFEALWNNIRDIEPVAECGGHPSLTTYCLALLPERGFKSVPALQVAYGMIFCLVVDRINRSVDLKKRLPAKGLVRGSATHILYHIPILVFYGIRVFIQFGLFVAVGLHLHLLWSIHGGLNVSLDQWTYGQVVAAMIWAPVLAKYTYCNIFGVKDTVERRLDEHDTYIKSEEVKRLENSGGYIQEFNWRKFLDVQTFW</sequence>
<gene>
    <name evidence="2" type="ORF">QBC35DRAFT_454243</name>
</gene>
<evidence type="ECO:0000313" key="2">
    <source>
        <dbReference type="EMBL" id="KAK4185449.1"/>
    </source>
</evidence>